<keyword evidence="8" id="KW-1185">Reference proteome</keyword>
<dbReference type="GO" id="GO:0003697">
    <property type="term" value="F:single-stranded DNA binding"/>
    <property type="evidence" value="ECO:0007669"/>
    <property type="project" value="TreeGrafter"/>
</dbReference>
<dbReference type="InterPro" id="IPR003874">
    <property type="entry name" value="CDC45"/>
</dbReference>
<sequence>MIVSEASLRLLYDQSVASHHSTSKPIIVACNPTVDGLCSARILCYMLRLDSCTYSLHYLTCPEKLDKLIGGTSNSTIYLLNCGTKKPIPESDNSVYCISTLRPVNLRNVHAELSSDSGVAVAVGEFATEDEVNEWLQGVPEDGDYLTDGEDTDSDSDSESESESEEELEQDEGEAEADFSDAEGGDEDERETKRARLENSDEEGENATPASPNPQGEDGDDDLEKEEEEEQEEEPKLKPSQIAKQRIMEIQSYYSSGLSHGPPSSYVLFRLACGSRFDASRDLLWYAMVGVSAQHNAGLLDDLGYQHLHGILEVHRGKLFPLAPSRDPNNVLLSNDGLTQISTSAEGHILRDESIKSLLLTNWNLWDSLFYSQYIGSKLECHLSRGENKLKELLAKMGYPLSSAKQPYSFMSVNSRRNLKSLLQRHAPDYGLEDVLRHEFKRVTGYNSVVSDSDVANAVQGLIDWHKDYAEAYDALNCRKGEEGTGGNVVNSGAVKSGISLGIQLAKQSRVAVINAGSSMIEKQEIVTYKHFRFAYIHASSSSANGQGSRDENTAPASQTKDAILSSPMVVNQLGRWLVDLHLTSGKWTGRKAKPLIILSENPSKRTYTASAFNCLSSVANNRFSSRFEMAARQVGGKRQEVWEDWCWEIENDKVQGFVQQLHLILEQ</sequence>
<dbReference type="PANTHER" id="PTHR10507">
    <property type="entry name" value="CDC45-RELATED PROTEIN"/>
    <property type="match status" value="1"/>
</dbReference>
<dbReference type="GO" id="GO:0003682">
    <property type="term" value="F:chromatin binding"/>
    <property type="evidence" value="ECO:0007669"/>
    <property type="project" value="TreeGrafter"/>
</dbReference>
<keyword evidence="5" id="KW-0131">Cell cycle</keyword>
<evidence type="ECO:0000256" key="6">
    <source>
        <dbReference type="SAM" id="MobiDB-lite"/>
    </source>
</evidence>
<feature type="compositionally biased region" description="Acidic residues" evidence="6">
    <location>
        <begin position="217"/>
        <end position="233"/>
    </location>
</feature>
<dbReference type="AlphaFoldDB" id="A0A9W7EFJ9"/>
<gene>
    <name evidence="7" type="ORF">TrST_g2735</name>
</gene>
<evidence type="ECO:0000256" key="5">
    <source>
        <dbReference type="ARBA" id="ARBA00023306"/>
    </source>
</evidence>
<feature type="region of interest" description="Disordered" evidence="6">
    <location>
        <begin position="542"/>
        <end position="561"/>
    </location>
</feature>
<dbReference type="GO" id="GO:1902977">
    <property type="term" value="P:mitotic DNA replication preinitiation complex assembly"/>
    <property type="evidence" value="ECO:0007669"/>
    <property type="project" value="TreeGrafter"/>
</dbReference>
<evidence type="ECO:0000256" key="2">
    <source>
        <dbReference type="ARBA" id="ARBA00010727"/>
    </source>
</evidence>
<evidence type="ECO:0008006" key="9">
    <source>
        <dbReference type="Google" id="ProtNLM"/>
    </source>
</evidence>
<feature type="compositionally biased region" description="Basic and acidic residues" evidence="6">
    <location>
        <begin position="190"/>
        <end position="199"/>
    </location>
</feature>
<evidence type="ECO:0000256" key="3">
    <source>
        <dbReference type="ARBA" id="ARBA00022705"/>
    </source>
</evidence>
<dbReference type="Pfam" id="PF02724">
    <property type="entry name" value="CDC45"/>
    <property type="match status" value="1"/>
</dbReference>
<dbReference type="GO" id="GO:0000727">
    <property type="term" value="P:double-strand break repair via break-induced replication"/>
    <property type="evidence" value="ECO:0007669"/>
    <property type="project" value="TreeGrafter"/>
</dbReference>
<evidence type="ECO:0000256" key="1">
    <source>
        <dbReference type="ARBA" id="ARBA00004123"/>
    </source>
</evidence>
<dbReference type="OrthoDB" id="10258882at2759"/>
<organism evidence="7 8">
    <name type="scientific">Triparma strigata</name>
    <dbReference type="NCBI Taxonomy" id="1606541"/>
    <lineage>
        <taxon>Eukaryota</taxon>
        <taxon>Sar</taxon>
        <taxon>Stramenopiles</taxon>
        <taxon>Ochrophyta</taxon>
        <taxon>Bolidophyceae</taxon>
        <taxon>Parmales</taxon>
        <taxon>Triparmaceae</taxon>
        <taxon>Triparma</taxon>
    </lineage>
</organism>
<dbReference type="PANTHER" id="PTHR10507:SF0">
    <property type="entry name" value="CELL DIVISION CONTROL PROTEIN 45 HOMOLOG"/>
    <property type="match status" value="1"/>
</dbReference>
<dbReference type="Proteomes" id="UP001165085">
    <property type="component" value="Unassembled WGS sequence"/>
</dbReference>
<keyword evidence="4" id="KW-0539">Nucleus</keyword>
<evidence type="ECO:0000313" key="7">
    <source>
        <dbReference type="EMBL" id="GMH76967.1"/>
    </source>
</evidence>
<comment type="caution">
    <text evidence="7">The sequence shown here is derived from an EMBL/GenBank/DDBJ whole genome shotgun (WGS) entry which is preliminary data.</text>
</comment>
<keyword evidence="3" id="KW-0235">DNA replication</keyword>
<protein>
    <recommendedName>
        <fullName evidence="9">Cell division control protein 45</fullName>
    </recommendedName>
</protein>
<comment type="subcellular location">
    <subcellularLocation>
        <location evidence="1">Nucleus</location>
    </subcellularLocation>
</comment>
<comment type="similarity">
    <text evidence="2">Belongs to the CDC45 family.</text>
</comment>
<name>A0A9W7EFJ9_9STRA</name>
<dbReference type="GO" id="GO:0031261">
    <property type="term" value="C:DNA replication preinitiation complex"/>
    <property type="evidence" value="ECO:0007669"/>
    <property type="project" value="TreeGrafter"/>
</dbReference>
<evidence type="ECO:0000313" key="8">
    <source>
        <dbReference type="Proteomes" id="UP001165085"/>
    </source>
</evidence>
<accession>A0A9W7EFJ9</accession>
<dbReference type="GO" id="GO:0006270">
    <property type="term" value="P:DNA replication initiation"/>
    <property type="evidence" value="ECO:0007669"/>
    <property type="project" value="InterPro"/>
</dbReference>
<dbReference type="GO" id="GO:0003688">
    <property type="term" value="F:DNA replication origin binding"/>
    <property type="evidence" value="ECO:0007669"/>
    <property type="project" value="TreeGrafter"/>
</dbReference>
<reference evidence="8" key="1">
    <citation type="journal article" date="2023" name="Commun. Biol.">
        <title>Genome analysis of Parmales, the sister group of diatoms, reveals the evolutionary specialization of diatoms from phago-mixotrophs to photoautotrophs.</title>
        <authorList>
            <person name="Ban H."/>
            <person name="Sato S."/>
            <person name="Yoshikawa S."/>
            <person name="Yamada K."/>
            <person name="Nakamura Y."/>
            <person name="Ichinomiya M."/>
            <person name="Sato N."/>
            <person name="Blanc-Mathieu R."/>
            <person name="Endo H."/>
            <person name="Kuwata A."/>
            <person name="Ogata H."/>
        </authorList>
    </citation>
    <scope>NUCLEOTIDE SEQUENCE [LARGE SCALE GENOMIC DNA]</scope>
    <source>
        <strain evidence="8">NIES 3701</strain>
    </source>
</reference>
<proteinExistence type="inferred from homology"/>
<dbReference type="EMBL" id="BRXY01000202">
    <property type="protein sequence ID" value="GMH76967.1"/>
    <property type="molecule type" value="Genomic_DNA"/>
</dbReference>
<evidence type="ECO:0000256" key="4">
    <source>
        <dbReference type="ARBA" id="ARBA00023242"/>
    </source>
</evidence>
<feature type="compositionally biased region" description="Acidic residues" evidence="6">
    <location>
        <begin position="141"/>
        <end position="189"/>
    </location>
</feature>
<feature type="region of interest" description="Disordered" evidence="6">
    <location>
        <begin position="132"/>
        <end position="243"/>
    </location>
</feature>